<sequence>MFVGYLDHPVLDKNGTLYTYSRADSIIFIGGMPRSGTTLARAILDAHNDVRCGEETRVVPRILQMRSHWAKSEKESMRLKEAGVHKEVLDSSIAAFIIEVIAKHGEPAKRLCNKDPFTMKSALYLSELFPNGRFIFMVRDGRATVHSIISRKVTITGFDLKSYESCMKKWNQAIETMYNECKAVGSTRCMMVYYEQLVLHPKDTMKQVLKFLDLPWDEAVLHHEELINRPGGISLSKVERSSDQVIKPINLEALTKWVGKIPQDVVDKMEELAPMLKKLGYDPNGNPPNYGDPDAFVQQNTLEIKKQEHVWVNKTKVLLTEKLVDLKKVN</sequence>
<comment type="function">
    <text evidence="13">Catalyzes the O-sulfation of tyrosine residues within acidic motifs of polypeptides, using 3'-phosphoadenylyl sulfate (PAPS) as cosubstrate.</text>
</comment>
<dbReference type="GO" id="GO:0008476">
    <property type="term" value="F:protein-tyrosine sulfotransferase activity"/>
    <property type="evidence" value="ECO:0007669"/>
    <property type="project" value="UniProtKB-EC"/>
</dbReference>
<organism evidence="14 15">
    <name type="scientific">Artemia franciscana</name>
    <name type="common">Brine shrimp</name>
    <name type="synonym">Artemia sanfranciscana</name>
    <dbReference type="NCBI Taxonomy" id="6661"/>
    <lineage>
        <taxon>Eukaryota</taxon>
        <taxon>Metazoa</taxon>
        <taxon>Ecdysozoa</taxon>
        <taxon>Arthropoda</taxon>
        <taxon>Crustacea</taxon>
        <taxon>Branchiopoda</taxon>
        <taxon>Anostraca</taxon>
        <taxon>Artemiidae</taxon>
        <taxon>Artemia</taxon>
    </lineage>
</organism>
<evidence type="ECO:0000256" key="6">
    <source>
        <dbReference type="ARBA" id="ARBA00022968"/>
    </source>
</evidence>
<keyword evidence="10" id="KW-1015">Disulfide bond</keyword>
<evidence type="ECO:0000256" key="7">
    <source>
        <dbReference type="ARBA" id="ARBA00022989"/>
    </source>
</evidence>
<dbReference type="InterPro" id="IPR027417">
    <property type="entry name" value="P-loop_NTPase"/>
</dbReference>
<evidence type="ECO:0000256" key="3">
    <source>
        <dbReference type="ARBA" id="ARBA00013262"/>
    </source>
</evidence>
<proteinExistence type="inferred from homology"/>
<dbReference type="EMBL" id="JAVRJZ010000016">
    <property type="protein sequence ID" value="KAK2710923.1"/>
    <property type="molecule type" value="Genomic_DNA"/>
</dbReference>
<comment type="caution">
    <text evidence="14">The sequence shown here is derived from an EMBL/GenBank/DDBJ whole genome shotgun (WGS) entry which is preliminary data.</text>
</comment>
<evidence type="ECO:0000256" key="8">
    <source>
        <dbReference type="ARBA" id="ARBA00023034"/>
    </source>
</evidence>
<comment type="similarity">
    <text evidence="2 13">Belongs to the protein sulfotransferase family.</text>
</comment>
<evidence type="ECO:0000256" key="5">
    <source>
        <dbReference type="ARBA" id="ARBA00022692"/>
    </source>
</evidence>
<name>A0AA88KXA6_ARTSF</name>
<protein>
    <recommendedName>
        <fullName evidence="3 13">Protein-tyrosine sulfotransferase</fullName>
        <ecNumber evidence="3 13">2.8.2.20</ecNumber>
    </recommendedName>
</protein>
<evidence type="ECO:0000256" key="12">
    <source>
        <dbReference type="ARBA" id="ARBA00048460"/>
    </source>
</evidence>
<keyword evidence="9" id="KW-0472">Membrane</keyword>
<dbReference type="PANTHER" id="PTHR12788">
    <property type="entry name" value="PROTEIN-TYROSINE SULFOTRANSFERASE 2"/>
    <property type="match status" value="1"/>
</dbReference>
<dbReference type="PANTHER" id="PTHR12788:SF10">
    <property type="entry name" value="PROTEIN-TYROSINE SULFOTRANSFERASE"/>
    <property type="match status" value="1"/>
</dbReference>
<evidence type="ECO:0000256" key="1">
    <source>
        <dbReference type="ARBA" id="ARBA00004323"/>
    </source>
</evidence>
<keyword evidence="15" id="KW-1185">Reference proteome</keyword>
<evidence type="ECO:0000256" key="2">
    <source>
        <dbReference type="ARBA" id="ARBA00009988"/>
    </source>
</evidence>
<gene>
    <name evidence="14" type="ORF">QYM36_012184</name>
</gene>
<dbReference type="Gene3D" id="3.40.50.300">
    <property type="entry name" value="P-loop containing nucleotide triphosphate hydrolases"/>
    <property type="match status" value="1"/>
</dbReference>
<keyword evidence="6" id="KW-0735">Signal-anchor</keyword>
<dbReference type="AlphaFoldDB" id="A0AA88KXA6"/>
<evidence type="ECO:0000256" key="9">
    <source>
        <dbReference type="ARBA" id="ARBA00023136"/>
    </source>
</evidence>
<evidence type="ECO:0000313" key="15">
    <source>
        <dbReference type="Proteomes" id="UP001187531"/>
    </source>
</evidence>
<comment type="catalytic activity">
    <reaction evidence="12 13">
        <text>L-tyrosyl-[protein] + 3'-phosphoadenylyl sulfate = O-sulfo-L-tyrosine-[protein] + adenosine 3',5'-bisphosphate + H(+)</text>
        <dbReference type="Rhea" id="RHEA:16801"/>
        <dbReference type="Rhea" id="RHEA-COMP:10136"/>
        <dbReference type="Rhea" id="RHEA-COMP:11688"/>
        <dbReference type="ChEBI" id="CHEBI:15378"/>
        <dbReference type="ChEBI" id="CHEBI:46858"/>
        <dbReference type="ChEBI" id="CHEBI:58339"/>
        <dbReference type="ChEBI" id="CHEBI:58343"/>
        <dbReference type="ChEBI" id="CHEBI:65286"/>
        <dbReference type="EC" id="2.8.2.20"/>
    </reaction>
</comment>
<evidence type="ECO:0000256" key="4">
    <source>
        <dbReference type="ARBA" id="ARBA00022679"/>
    </source>
</evidence>
<reference evidence="14" key="1">
    <citation type="submission" date="2023-07" db="EMBL/GenBank/DDBJ databases">
        <title>Chromosome-level genome assembly of Artemia franciscana.</title>
        <authorList>
            <person name="Jo E."/>
        </authorList>
    </citation>
    <scope>NUCLEOTIDE SEQUENCE</scope>
    <source>
        <tissue evidence="14">Whole body</tissue>
    </source>
</reference>
<keyword evidence="4 13" id="KW-0808">Transferase</keyword>
<dbReference type="Pfam" id="PF13469">
    <property type="entry name" value="Sulfotransfer_3"/>
    <property type="match status" value="1"/>
</dbReference>
<comment type="subcellular location">
    <subcellularLocation>
        <location evidence="1">Golgi apparatus membrane</location>
        <topology evidence="1">Single-pass type II membrane protein</topology>
    </subcellularLocation>
</comment>
<dbReference type="Proteomes" id="UP001187531">
    <property type="component" value="Unassembled WGS sequence"/>
</dbReference>
<evidence type="ECO:0000256" key="13">
    <source>
        <dbReference type="RuleBase" id="RU365018"/>
    </source>
</evidence>
<evidence type="ECO:0000256" key="11">
    <source>
        <dbReference type="ARBA" id="ARBA00023180"/>
    </source>
</evidence>
<dbReference type="EC" id="2.8.2.20" evidence="3 13"/>
<evidence type="ECO:0000313" key="14">
    <source>
        <dbReference type="EMBL" id="KAK2710923.1"/>
    </source>
</evidence>
<dbReference type="InterPro" id="IPR026634">
    <property type="entry name" value="TPST-like"/>
</dbReference>
<dbReference type="SUPFAM" id="SSF52540">
    <property type="entry name" value="P-loop containing nucleoside triphosphate hydrolases"/>
    <property type="match status" value="1"/>
</dbReference>
<keyword evidence="5" id="KW-0812">Transmembrane</keyword>
<dbReference type="GO" id="GO:0000139">
    <property type="term" value="C:Golgi membrane"/>
    <property type="evidence" value="ECO:0007669"/>
    <property type="project" value="UniProtKB-SubCell"/>
</dbReference>
<dbReference type="FunFam" id="3.40.50.300:FF:000290">
    <property type="entry name" value="Protein-tyrosine sulfotransferase"/>
    <property type="match status" value="1"/>
</dbReference>
<keyword evidence="11" id="KW-0325">Glycoprotein</keyword>
<keyword evidence="8" id="KW-0333">Golgi apparatus</keyword>
<accession>A0AA88KXA6</accession>
<keyword evidence="7" id="KW-1133">Transmembrane helix</keyword>
<evidence type="ECO:0000256" key="10">
    <source>
        <dbReference type="ARBA" id="ARBA00023157"/>
    </source>
</evidence>